<dbReference type="InterPro" id="IPR013761">
    <property type="entry name" value="SAM/pointed_sf"/>
</dbReference>
<dbReference type="PANTHER" id="PTHR12752">
    <property type="entry name" value="PHOSPHOINOSITOL 3-PHOSPHATE-BINDING PROTEIN"/>
    <property type="match status" value="1"/>
</dbReference>
<dbReference type="CDD" id="cd00014">
    <property type="entry name" value="CH_SF"/>
    <property type="match status" value="1"/>
</dbReference>
<evidence type="ECO:0000259" key="5">
    <source>
        <dbReference type="PROSITE" id="PS50003"/>
    </source>
</evidence>
<sequence>MTALETVYAVHNFEAENDDELSFQIGEKVFVIQKDDGFGDGWWKGENIRGQVGLFPMNYITFEQPQQQIIDLLTPSTSDSTNTKTSTKKPMPIDTNLLDDEISESPSVRSSYSFTCPISSSSTTGPSASSTHSNSGGAALRRSIINTLFLPSLRCTTPEDWDVDQVEIWLNAMKFGTIATHFKLQEITGDVLLELNMNSLKELDIPTFGKRFKLHTAINALREECGYQPTNRMSITSSTYSTDSRFLQQKSPTSSSTSPSSARYSNPIYTRHSASYHSNLVTLDKQHQRRRSHTSGTQEDQTSLQMLSPVSPASHYDIMEANSQNYERDQKLPVSPSKKDMALIQQVQKRQTVLPMAHRSSMEIYSTRTTDETEAVTPDMEGWLYKQGCKYKKWNKRWFVLKGPNLFYFKSPKDVRMKGIINLRGYKVVPDETIQPGKYSFKAQHEEERTFYFYTDLDTSMKSWISSLMKATISRDFTAPVLSSSMIPTVSLDVARRMRPRPPSVLLYRKDNNANLSPRSYEASYGYQTPISEKSSSIITADKEMEGGGGESSVTTKEEGLNQDSGFDSNDQEEEEEEDEEEEGVEEENEEQRTTTAPFDETYSLAYKDADEDEGHLSSEECQEGPNQPLPWTPVEYIQWVNTISNSIKIKELHELRQGDVLIEILEELSGKTVKQLPPSTVGSVSMMMLDNIVAIFKFMSMEGIEIDNQFAIKDIFGGNEEKIMLMLQSILKWSIRLNEINF</sequence>
<organism evidence="7">
    <name type="scientific">Mucor ambiguus</name>
    <dbReference type="NCBI Taxonomy" id="91626"/>
    <lineage>
        <taxon>Eukaryota</taxon>
        <taxon>Fungi</taxon>
        <taxon>Fungi incertae sedis</taxon>
        <taxon>Mucoromycota</taxon>
        <taxon>Mucoromycotina</taxon>
        <taxon>Mucoromycetes</taxon>
        <taxon>Mucorales</taxon>
        <taxon>Mucorineae</taxon>
        <taxon>Mucoraceae</taxon>
        <taxon>Mucor</taxon>
    </lineage>
</organism>
<keyword evidence="1 2" id="KW-0728">SH3 domain</keyword>
<dbReference type="InterPro" id="IPR036872">
    <property type="entry name" value="CH_dom_sf"/>
</dbReference>
<dbReference type="Pfam" id="PF00169">
    <property type="entry name" value="PH"/>
    <property type="match status" value="1"/>
</dbReference>
<evidence type="ECO:0000259" key="6">
    <source>
        <dbReference type="PROSITE" id="PS50105"/>
    </source>
</evidence>
<feature type="domain" description="PH" evidence="5">
    <location>
        <begin position="377"/>
        <end position="473"/>
    </location>
</feature>
<dbReference type="InterPro" id="IPR001660">
    <property type="entry name" value="SAM"/>
</dbReference>
<dbReference type="AlphaFoldDB" id="A0A0C9MLC4"/>
<dbReference type="SUPFAM" id="SSF47769">
    <property type="entry name" value="SAM/Pointed domain"/>
    <property type="match status" value="1"/>
</dbReference>
<dbReference type="Gene3D" id="2.30.30.40">
    <property type="entry name" value="SH3 Domains"/>
    <property type="match status" value="1"/>
</dbReference>
<name>A0A0C9MLC4_9FUNG</name>
<dbReference type="SUPFAM" id="SSF47576">
    <property type="entry name" value="Calponin-homology domain, CH-domain"/>
    <property type="match status" value="1"/>
</dbReference>
<feature type="region of interest" description="Disordered" evidence="3">
    <location>
        <begin position="543"/>
        <end position="632"/>
    </location>
</feature>
<proteinExistence type="predicted"/>
<dbReference type="SUPFAM" id="SSF50044">
    <property type="entry name" value="SH3-domain"/>
    <property type="match status" value="1"/>
</dbReference>
<dbReference type="PROSITE" id="PS50105">
    <property type="entry name" value="SAM_DOMAIN"/>
    <property type="match status" value="1"/>
</dbReference>
<feature type="compositionally biased region" description="Acidic residues" evidence="3">
    <location>
        <begin position="570"/>
        <end position="590"/>
    </location>
</feature>
<dbReference type="SMART" id="SM00233">
    <property type="entry name" value="PH"/>
    <property type="match status" value="1"/>
</dbReference>
<dbReference type="InterPro" id="IPR036028">
    <property type="entry name" value="SH3-like_dom_sf"/>
</dbReference>
<dbReference type="OrthoDB" id="73680at2759"/>
<feature type="compositionally biased region" description="Polar residues" evidence="3">
    <location>
        <begin position="239"/>
        <end position="250"/>
    </location>
</feature>
<dbReference type="Gene3D" id="2.30.29.30">
    <property type="entry name" value="Pleckstrin-homology domain (PH domain)/Phosphotyrosine-binding domain (PTB)"/>
    <property type="match status" value="1"/>
</dbReference>
<dbReference type="InterPro" id="IPR001452">
    <property type="entry name" value="SH3_domain"/>
</dbReference>
<dbReference type="PROSITE" id="PS50003">
    <property type="entry name" value="PH_DOMAIN"/>
    <property type="match status" value="1"/>
</dbReference>
<evidence type="ECO:0000259" key="4">
    <source>
        <dbReference type="PROSITE" id="PS50002"/>
    </source>
</evidence>
<feature type="region of interest" description="Disordered" evidence="3">
    <location>
        <begin position="239"/>
        <end position="309"/>
    </location>
</feature>
<feature type="compositionally biased region" description="Low complexity" evidence="3">
    <location>
        <begin position="251"/>
        <end position="261"/>
    </location>
</feature>
<dbReference type="EMBL" id="DF837033">
    <property type="protein sequence ID" value="GAN11606.1"/>
    <property type="molecule type" value="Genomic_DNA"/>
</dbReference>
<dbReference type="FunFam" id="2.30.29.30:FF:000286">
    <property type="entry name" value="PH-protein kinase domain containing protein"/>
    <property type="match status" value="1"/>
</dbReference>
<feature type="compositionally biased region" description="Low complexity" evidence="3">
    <location>
        <begin position="75"/>
        <end position="92"/>
    </location>
</feature>
<protein>
    <recommendedName>
        <fullName evidence="9">Phospholipid binding protein</fullName>
    </recommendedName>
</protein>
<gene>
    <name evidence="7" type="ORF">MAM1_0744c11180</name>
</gene>
<dbReference type="PANTHER" id="PTHR12752:SF9">
    <property type="entry name" value="KRAMER, ISOFORM I"/>
    <property type="match status" value="1"/>
</dbReference>
<accession>A0A0C9MLC4</accession>
<keyword evidence="8" id="KW-1185">Reference proteome</keyword>
<dbReference type="Gene3D" id="1.10.418.10">
    <property type="entry name" value="Calponin-like domain"/>
    <property type="match status" value="1"/>
</dbReference>
<feature type="compositionally biased region" description="Polar residues" evidence="3">
    <location>
        <begin position="294"/>
        <end position="308"/>
    </location>
</feature>
<evidence type="ECO:0000313" key="8">
    <source>
        <dbReference type="Proteomes" id="UP000053815"/>
    </source>
</evidence>
<dbReference type="Pfam" id="PF14604">
    <property type="entry name" value="SH3_9"/>
    <property type="match status" value="1"/>
</dbReference>
<dbReference type="Pfam" id="PF07647">
    <property type="entry name" value="SAM_2"/>
    <property type="match status" value="1"/>
</dbReference>
<dbReference type="STRING" id="91626.A0A0C9MLC4"/>
<dbReference type="PROSITE" id="PS50002">
    <property type="entry name" value="SH3"/>
    <property type="match status" value="1"/>
</dbReference>
<evidence type="ECO:0000256" key="1">
    <source>
        <dbReference type="ARBA" id="ARBA00022443"/>
    </source>
</evidence>
<dbReference type="CDD" id="cd00174">
    <property type="entry name" value="SH3"/>
    <property type="match status" value="1"/>
</dbReference>
<evidence type="ECO:0008006" key="9">
    <source>
        <dbReference type="Google" id="ProtNLM"/>
    </source>
</evidence>
<feature type="compositionally biased region" description="Polar residues" evidence="3">
    <location>
        <begin position="262"/>
        <end position="281"/>
    </location>
</feature>
<dbReference type="InterPro" id="IPR011993">
    <property type="entry name" value="PH-like_dom_sf"/>
</dbReference>
<reference evidence="7" key="1">
    <citation type="submission" date="2014-09" db="EMBL/GenBank/DDBJ databases">
        <title>Draft genome sequence of an oleaginous Mucoromycotina fungus Mucor ambiguus NBRC6742.</title>
        <authorList>
            <person name="Takeda I."/>
            <person name="Yamane N."/>
            <person name="Morita T."/>
            <person name="Tamano K."/>
            <person name="Machida M."/>
            <person name="Baker S."/>
            <person name="Koike H."/>
        </authorList>
    </citation>
    <scope>NUCLEOTIDE SEQUENCE</scope>
    <source>
        <strain evidence="7">NBRC 6742</strain>
    </source>
</reference>
<feature type="domain" description="SAM" evidence="6">
    <location>
        <begin position="161"/>
        <end position="224"/>
    </location>
</feature>
<dbReference type="Proteomes" id="UP000053815">
    <property type="component" value="Unassembled WGS sequence"/>
</dbReference>
<dbReference type="InterPro" id="IPR001849">
    <property type="entry name" value="PH_domain"/>
</dbReference>
<dbReference type="SUPFAM" id="SSF50729">
    <property type="entry name" value="PH domain-like"/>
    <property type="match status" value="1"/>
</dbReference>
<dbReference type="SMART" id="SM00454">
    <property type="entry name" value="SAM"/>
    <property type="match status" value="1"/>
</dbReference>
<evidence type="ECO:0000313" key="7">
    <source>
        <dbReference type="EMBL" id="GAN11606.1"/>
    </source>
</evidence>
<dbReference type="PRINTS" id="PR00452">
    <property type="entry name" value="SH3DOMAIN"/>
</dbReference>
<feature type="domain" description="SH3" evidence="4">
    <location>
        <begin position="2"/>
        <end position="65"/>
    </location>
</feature>
<evidence type="ECO:0000256" key="3">
    <source>
        <dbReference type="SAM" id="MobiDB-lite"/>
    </source>
</evidence>
<feature type="region of interest" description="Disordered" evidence="3">
    <location>
        <begin position="75"/>
        <end position="98"/>
    </location>
</feature>
<dbReference type="SMART" id="SM00326">
    <property type="entry name" value="SH3"/>
    <property type="match status" value="1"/>
</dbReference>
<dbReference type="Gene3D" id="1.10.150.50">
    <property type="entry name" value="Transcription Factor, Ets-1"/>
    <property type="match status" value="1"/>
</dbReference>
<evidence type="ECO:0000256" key="2">
    <source>
        <dbReference type="PROSITE-ProRule" id="PRU00192"/>
    </source>
</evidence>